<feature type="domain" description="Cytochrome c" evidence="5">
    <location>
        <begin position="40"/>
        <end position="139"/>
    </location>
</feature>
<keyword evidence="3 4" id="KW-0408">Iron</keyword>
<accession>A0A9Q2NUK0</accession>
<name>A0A9Q2NUK0_9RHOB</name>
<evidence type="ECO:0000256" key="3">
    <source>
        <dbReference type="ARBA" id="ARBA00023004"/>
    </source>
</evidence>
<evidence type="ECO:0000256" key="1">
    <source>
        <dbReference type="ARBA" id="ARBA00022617"/>
    </source>
</evidence>
<dbReference type="Proteomes" id="UP000809440">
    <property type="component" value="Unassembled WGS sequence"/>
</dbReference>
<evidence type="ECO:0000259" key="5">
    <source>
        <dbReference type="PROSITE" id="PS51007"/>
    </source>
</evidence>
<proteinExistence type="predicted"/>
<dbReference type="Gene3D" id="1.10.760.10">
    <property type="entry name" value="Cytochrome c-like domain"/>
    <property type="match status" value="1"/>
</dbReference>
<dbReference type="InterPro" id="IPR051459">
    <property type="entry name" value="Cytochrome_c-type_DH"/>
</dbReference>
<dbReference type="InterPro" id="IPR036909">
    <property type="entry name" value="Cyt_c-like_dom_sf"/>
</dbReference>
<protein>
    <submittedName>
        <fullName evidence="6">C-type cytochrome</fullName>
    </submittedName>
</protein>
<dbReference type="EMBL" id="JAFBXE010000005">
    <property type="protein sequence ID" value="MBM2412473.1"/>
    <property type="molecule type" value="Genomic_DNA"/>
</dbReference>
<evidence type="ECO:0000313" key="7">
    <source>
        <dbReference type="EMBL" id="MBM2417290.1"/>
    </source>
</evidence>
<dbReference type="GO" id="GO:0009055">
    <property type="term" value="F:electron transfer activity"/>
    <property type="evidence" value="ECO:0007669"/>
    <property type="project" value="InterPro"/>
</dbReference>
<dbReference type="Pfam" id="PF00034">
    <property type="entry name" value="Cytochrom_C"/>
    <property type="match status" value="1"/>
</dbReference>
<dbReference type="GO" id="GO:0020037">
    <property type="term" value="F:heme binding"/>
    <property type="evidence" value="ECO:0007669"/>
    <property type="project" value="InterPro"/>
</dbReference>
<dbReference type="SUPFAM" id="SSF46626">
    <property type="entry name" value="Cytochrome c"/>
    <property type="match status" value="1"/>
</dbReference>
<evidence type="ECO:0000256" key="2">
    <source>
        <dbReference type="ARBA" id="ARBA00022723"/>
    </source>
</evidence>
<dbReference type="EMBL" id="JAFBXF010000005">
    <property type="protein sequence ID" value="MBM2417290.1"/>
    <property type="molecule type" value="Genomic_DNA"/>
</dbReference>
<dbReference type="PANTHER" id="PTHR35008:SF4">
    <property type="entry name" value="BLL4482 PROTEIN"/>
    <property type="match status" value="1"/>
</dbReference>
<dbReference type="PANTHER" id="PTHR35008">
    <property type="entry name" value="BLL4482 PROTEIN-RELATED"/>
    <property type="match status" value="1"/>
</dbReference>
<keyword evidence="9" id="KW-1185">Reference proteome</keyword>
<evidence type="ECO:0000313" key="6">
    <source>
        <dbReference type="EMBL" id="MBM2412473.1"/>
    </source>
</evidence>
<dbReference type="RefSeq" id="WP_085627919.1">
    <property type="nucleotide sequence ID" value="NZ_JAFBWU010000005.1"/>
</dbReference>
<dbReference type="GeneID" id="62639632"/>
<evidence type="ECO:0000256" key="4">
    <source>
        <dbReference type="PROSITE-ProRule" id="PRU00433"/>
    </source>
</evidence>
<dbReference type="PROSITE" id="PS51007">
    <property type="entry name" value="CYTC"/>
    <property type="match status" value="1"/>
</dbReference>
<keyword evidence="1 4" id="KW-0349">Heme</keyword>
<dbReference type="Proteomes" id="UP000755667">
    <property type="component" value="Unassembled WGS sequence"/>
</dbReference>
<keyword evidence="2 4" id="KW-0479">Metal-binding</keyword>
<reference evidence="6 9" key="1">
    <citation type="submission" date="2021-01" db="EMBL/GenBank/DDBJ databases">
        <title>Diatom-associated Roseobacters Show Island Model of Population Structure.</title>
        <authorList>
            <person name="Qu L."/>
            <person name="Feng X."/>
            <person name="Chen Y."/>
            <person name="Li L."/>
            <person name="Wang X."/>
            <person name="Hu Z."/>
            <person name="Wang H."/>
            <person name="Luo H."/>
        </authorList>
    </citation>
    <scope>NUCLEOTIDE SEQUENCE</scope>
    <source>
        <strain evidence="7 9">CC28-63</strain>
        <strain evidence="6">CC28-69</strain>
    </source>
</reference>
<comment type="caution">
    <text evidence="6">The sequence shown here is derived from an EMBL/GenBank/DDBJ whole genome shotgun (WGS) entry which is preliminary data.</text>
</comment>
<evidence type="ECO:0000313" key="8">
    <source>
        <dbReference type="Proteomes" id="UP000755667"/>
    </source>
</evidence>
<dbReference type="AlphaFoldDB" id="A0A9Q2NUK0"/>
<gene>
    <name evidence="6" type="ORF">JQX41_09195</name>
    <name evidence="7" type="ORF">JQX48_09940</name>
</gene>
<evidence type="ECO:0000313" key="9">
    <source>
        <dbReference type="Proteomes" id="UP000809440"/>
    </source>
</evidence>
<dbReference type="GO" id="GO:0046872">
    <property type="term" value="F:metal ion binding"/>
    <property type="evidence" value="ECO:0007669"/>
    <property type="project" value="UniProtKB-KW"/>
</dbReference>
<sequence>MKKPIITGLTAAMIAIGAIWISPAWTSEDVRPNLPYTDVARVAEGAALYVDYCASCHGANLEGQQPNWQDRDADGYLPAPPHDETGHTWHHDNALLMRIVRDGTEAIVGGTYKSNMIGFGDVLRDDEIASILGYIKSTWPTEIQDIHNEINARVLP</sequence>
<organism evidence="6 8">
    <name type="scientific">Marivita cryptomonadis</name>
    <dbReference type="NCBI Taxonomy" id="505252"/>
    <lineage>
        <taxon>Bacteria</taxon>
        <taxon>Pseudomonadati</taxon>
        <taxon>Pseudomonadota</taxon>
        <taxon>Alphaproteobacteria</taxon>
        <taxon>Rhodobacterales</taxon>
        <taxon>Roseobacteraceae</taxon>
        <taxon>Marivita</taxon>
    </lineage>
</organism>
<dbReference type="InterPro" id="IPR009056">
    <property type="entry name" value="Cyt_c-like_dom"/>
</dbReference>